<dbReference type="InterPro" id="IPR024932">
    <property type="entry name" value="ApbE"/>
</dbReference>
<evidence type="ECO:0000256" key="3">
    <source>
        <dbReference type="ARBA" id="ARBA00016337"/>
    </source>
</evidence>
<dbReference type="EC" id="2.7.1.180" evidence="2 11"/>
<name>A0ABW2KWH7_9PROT</name>
<keyword evidence="6 11" id="KW-0479">Metal-binding</keyword>
<evidence type="ECO:0000256" key="8">
    <source>
        <dbReference type="ARBA" id="ARBA00022842"/>
    </source>
</evidence>
<keyword evidence="5 11" id="KW-0808">Transferase</keyword>
<evidence type="ECO:0000256" key="9">
    <source>
        <dbReference type="ARBA" id="ARBA00031306"/>
    </source>
</evidence>
<dbReference type="PANTHER" id="PTHR30040">
    <property type="entry name" value="THIAMINE BIOSYNTHESIS LIPOPROTEIN APBE"/>
    <property type="match status" value="1"/>
</dbReference>
<dbReference type="InterPro" id="IPR003374">
    <property type="entry name" value="ApbE-like_sf"/>
</dbReference>
<proteinExistence type="inferred from homology"/>
<dbReference type="Gene3D" id="3.10.520.10">
    <property type="entry name" value="ApbE-like domains"/>
    <property type="match status" value="1"/>
</dbReference>
<evidence type="ECO:0000256" key="1">
    <source>
        <dbReference type="ARBA" id="ARBA00001946"/>
    </source>
</evidence>
<dbReference type="RefSeq" id="WP_377358872.1">
    <property type="nucleotide sequence ID" value="NZ_JBHTCM010000010.1"/>
</dbReference>
<comment type="similarity">
    <text evidence="11">Belongs to the ApbE family.</text>
</comment>
<organism evidence="12 13">
    <name type="scientific">Rhodocista pekingensis</name>
    <dbReference type="NCBI Taxonomy" id="201185"/>
    <lineage>
        <taxon>Bacteria</taxon>
        <taxon>Pseudomonadati</taxon>
        <taxon>Pseudomonadota</taxon>
        <taxon>Alphaproteobacteria</taxon>
        <taxon>Rhodospirillales</taxon>
        <taxon>Azospirillaceae</taxon>
        <taxon>Rhodocista</taxon>
    </lineage>
</organism>
<dbReference type="GO" id="GO:0016740">
    <property type="term" value="F:transferase activity"/>
    <property type="evidence" value="ECO:0007669"/>
    <property type="project" value="UniProtKB-KW"/>
</dbReference>
<comment type="caution">
    <text evidence="12">The sequence shown here is derived from an EMBL/GenBank/DDBJ whole genome shotgun (WGS) entry which is preliminary data.</text>
</comment>
<dbReference type="Pfam" id="PF02424">
    <property type="entry name" value="ApbE"/>
    <property type="match status" value="1"/>
</dbReference>
<dbReference type="SUPFAM" id="SSF143631">
    <property type="entry name" value="ApbE-like"/>
    <property type="match status" value="1"/>
</dbReference>
<evidence type="ECO:0000313" key="12">
    <source>
        <dbReference type="EMBL" id="MFC7333656.1"/>
    </source>
</evidence>
<evidence type="ECO:0000256" key="4">
    <source>
        <dbReference type="ARBA" id="ARBA00022630"/>
    </source>
</evidence>
<accession>A0ABW2KWH7</accession>
<evidence type="ECO:0000256" key="6">
    <source>
        <dbReference type="ARBA" id="ARBA00022723"/>
    </source>
</evidence>
<evidence type="ECO:0000256" key="7">
    <source>
        <dbReference type="ARBA" id="ARBA00022827"/>
    </source>
</evidence>
<dbReference type="PANTHER" id="PTHR30040:SF2">
    <property type="entry name" value="FAD:PROTEIN FMN TRANSFERASE"/>
    <property type="match status" value="1"/>
</dbReference>
<evidence type="ECO:0000256" key="11">
    <source>
        <dbReference type="PIRNR" id="PIRNR006268"/>
    </source>
</evidence>
<evidence type="ECO:0000256" key="5">
    <source>
        <dbReference type="ARBA" id="ARBA00022679"/>
    </source>
</evidence>
<evidence type="ECO:0000256" key="10">
    <source>
        <dbReference type="ARBA" id="ARBA00048540"/>
    </source>
</evidence>
<gene>
    <name evidence="12" type="ORF">ACFQPS_10820</name>
</gene>
<keyword evidence="8 11" id="KW-0460">Magnesium</keyword>
<sequence length="343" mass="35133">MTGVLPVTGGIPATGARPLIPVALARGEARRPPPDSVRLALAGQTMGTDWSLRCHAPAGTDPAGVEAAVQAVFAGTIAEMSTWEPSSFICRFNGAPAGTTLEAPAGFRQVLAAALEVAAATDGAFDPCLAAEVHRRGFTPTPWAAPGAHRPQPPSAAGGWRALAAATGAGTERITQPGGLWLDLSAIAKGHAVDGMGQALRALGIDCFLVEIGGEFVGAGIKPDRTPWWVALESPDGTPGGWRVALCGCALASSGDYRRRHALDGQPVSHIVRRPGAADRYGDLASVSVVAADCMRADAWATALFAAGDADGLALADTHGIAALFQYRDAPPRWSAALGVMLD</sequence>
<keyword evidence="13" id="KW-1185">Reference proteome</keyword>
<comment type="catalytic activity">
    <reaction evidence="10 11">
        <text>L-threonyl-[protein] + FAD = FMN-L-threonyl-[protein] + AMP + H(+)</text>
        <dbReference type="Rhea" id="RHEA:36847"/>
        <dbReference type="Rhea" id="RHEA-COMP:11060"/>
        <dbReference type="Rhea" id="RHEA-COMP:11061"/>
        <dbReference type="ChEBI" id="CHEBI:15378"/>
        <dbReference type="ChEBI" id="CHEBI:30013"/>
        <dbReference type="ChEBI" id="CHEBI:57692"/>
        <dbReference type="ChEBI" id="CHEBI:74257"/>
        <dbReference type="ChEBI" id="CHEBI:456215"/>
        <dbReference type="EC" id="2.7.1.180"/>
    </reaction>
</comment>
<keyword evidence="7 11" id="KW-0274">FAD</keyword>
<dbReference type="EMBL" id="JBHTCM010000010">
    <property type="protein sequence ID" value="MFC7333656.1"/>
    <property type="molecule type" value="Genomic_DNA"/>
</dbReference>
<dbReference type="Proteomes" id="UP001596456">
    <property type="component" value="Unassembled WGS sequence"/>
</dbReference>
<protein>
    <recommendedName>
        <fullName evidence="3 11">FAD:protein FMN transferase</fullName>
        <ecNumber evidence="2 11">2.7.1.180</ecNumber>
    </recommendedName>
    <alternativeName>
        <fullName evidence="9 11">Flavin transferase</fullName>
    </alternativeName>
</protein>
<keyword evidence="4 11" id="KW-0285">Flavoprotein</keyword>
<evidence type="ECO:0000256" key="2">
    <source>
        <dbReference type="ARBA" id="ARBA00011955"/>
    </source>
</evidence>
<comment type="cofactor">
    <cofactor evidence="1">
        <name>Mg(2+)</name>
        <dbReference type="ChEBI" id="CHEBI:18420"/>
    </cofactor>
</comment>
<evidence type="ECO:0000313" key="13">
    <source>
        <dbReference type="Proteomes" id="UP001596456"/>
    </source>
</evidence>
<reference evidence="13" key="1">
    <citation type="journal article" date="2019" name="Int. J. Syst. Evol. Microbiol.">
        <title>The Global Catalogue of Microorganisms (GCM) 10K type strain sequencing project: providing services to taxonomists for standard genome sequencing and annotation.</title>
        <authorList>
            <consortium name="The Broad Institute Genomics Platform"/>
            <consortium name="The Broad Institute Genome Sequencing Center for Infectious Disease"/>
            <person name="Wu L."/>
            <person name="Ma J."/>
        </authorList>
    </citation>
    <scope>NUCLEOTIDE SEQUENCE [LARGE SCALE GENOMIC DNA]</scope>
    <source>
        <strain evidence="13">CGMCC 1.16275</strain>
    </source>
</reference>
<dbReference type="PIRSF" id="PIRSF006268">
    <property type="entry name" value="ApbE"/>
    <property type="match status" value="1"/>
</dbReference>